<evidence type="ECO:0000313" key="4">
    <source>
        <dbReference type="Proteomes" id="UP001642464"/>
    </source>
</evidence>
<organism evidence="3 4">
    <name type="scientific">Durusdinium trenchii</name>
    <dbReference type="NCBI Taxonomy" id="1381693"/>
    <lineage>
        <taxon>Eukaryota</taxon>
        <taxon>Sar</taxon>
        <taxon>Alveolata</taxon>
        <taxon>Dinophyceae</taxon>
        <taxon>Suessiales</taxon>
        <taxon>Symbiodiniaceae</taxon>
        <taxon>Durusdinium</taxon>
    </lineage>
</organism>
<dbReference type="SUPFAM" id="SSF52047">
    <property type="entry name" value="RNI-like"/>
    <property type="match status" value="1"/>
</dbReference>
<name>A0ABP0R2F6_9DINO</name>
<feature type="region of interest" description="Disordered" evidence="1">
    <location>
        <begin position="120"/>
        <end position="141"/>
    </location>
</feature>
<feature type="compositionally biased region" description="Polar residues" evidence="1">
    <location>
        <begin position="88"/>
        <end position="101"/>
    </location>
</feature>
<dbReference type="Pfam" id="PF00656">
    <property type="entry name" value="Peptidase_C14"/>
    <property type="match status" value="1"/>
</dbReference>
<evidence type="ECO:0000256" key="1">
    <source>
        <dbReference type="SAM" id="MobiDB-lite"/>
    </source>
</evidence>
<dbReference type="PROSITE" id="PS50208">
    <property type="entry name" value="CASPASE_P20"/>
    <property type="match status" value="1"/>
</dbReference>
<dbReference type="Proteomes" id="UP001642464">
    <property type="component" value="Unassembled WGS sequence"/>
</dbReference>
<feature type="compositionally biased region" description="Polar residues" evidence="1">
    <location>
        <begin position="124"/>
        <end position="134"/>
    </location>
</feature>
<dbReference type="InterPro" id="IPR011600">
    <property type="entry name" value="Pept_C14_caspase"/>
</dbReference>
<feature type="compositionally biased region" description="Basic residues" evidence="1">
    <location>
        <begin position="1321"/>
        <end position="1330"/>
    </location>
</feature>
<sequence>MPAPAITESSSKAVPGHEELLSMELDAILASQLDHQRSLYERQLTDLQRQHSGALAALQEAIDAEEQRAKDLTQEVDSSEKAMKAQEKQLSSARKAQQQAEEQLGFARELNQSLLQNRKDMAGGSTSDASSGQPGPSCEEDPLLVRLREKVSVLREQISALDDDIHGTGSERRKFDDLGDAHGDGDEGDGDGKDPQCPAQFFDRCLRAERSVEYPRRQALPPVKISSFKPEVTVGSPRGLWHRATTNESQEPAKRNSLPGAASLPMEEARVKLSRLDTSMLDLVNQCRRVRLHPATTGLVRADREKLKLEYGFLTDERAEAITDTLKVTASEVREAHFRSNGLSALGAVQLLDALPEELESVDLSQNDLSNDLGWCRAVRRFTRLTSLTLSDCQLADGACGELLNNLIRCKSLTRIDLSRNGLSNGAAFQPLLKRFTQLQELDVHWNHFGGDAASLLQGIIDCSQSALTSLNLSWNPLGKFSAEENCQQLVRLFQETSTLRHLDLSRCDLTMAHCQILAEGLDENKSIVGLHVSGNEAHVDAYGSLVPRRGAKQSEGQGANELDEDSCCWVCQGWRETRLSYLPGISGPEATEVWVFTSIDGFSKPVKMQREQEGFAAYVMAAPGPLRFVFQVGTEILCSRTTPQVEVREMIASMRSGLGCYKRTDLVPEEGEDGVVLKLALVLPEEEAPRSVDVAIFSSIMVVQRPADEPVCQHFVPRHRGTFLPKTSSEEWCLESSLFAPHWEPLSGKQFRERCFKVDWQENRIYKLIPDEAERSAVRELLREHYAEMKVLYGSLCSVDWKTLHEGSKPISFGIGLYQYSHMLVQHNLVGQDLSLSEADGLFVGSALQEDFSKSLEAYQTEGRLIHRHGFFGLLVRLAVRYATGTACKSLKGRFNPTQPVKKALQYLFAKHLMYPYAPMKNNLRCVQWRDTVLHTEVVEGAFRTHMKAVVDPLFNSFGRRSHGVWGLAPEDWFRMLDAMEVFPCTPTLEHAQMHAWDRVWAWQAAAMSQVDELNNPRTLQLSFVEFLEALARVVALLHSRIASGKVKELITAPDPVEWGFSVDLAPHSRAMAEEERWAFIACMSKFDNFHDLKGASIDRVKIRPALTRLGFQVLSPSDEESDEEYPEYVPKNALDAALNKFLMDVTAAAERTPWPIALLWFCTHGIQLGLNHYPHVAASDSDMKDRKSFLDLRGLIHRLNNIRAQRPGCLRVVIISCHCRKTVEDDTWIASRGPNYRKMSPTLRNDFYHIFACDPGRSARESEEGGALTAALLQLLPYKLPISEIFKAAAKSVSCQRPWVDMRPGTREPILGRGSKSQNKPHQHRVQE</sequence>
<dbReference type="InterPro" id="IPR032675">
    <property type="entry name" value="LRR_dom_sf"/>
</dbReference>
<dbReference type="EMBL" id="CAXAMM010040462">
    <property type="protein sequence ID" value="CAK9093401.1"/>
    <property type="molecule type" value="Genomic_DNA"/>
</dbReference>
<gene>
    <name evidence="3" type="ORF">SCF082_LOCUS43937</name>
</gene>
<proteinExistence type="predicted"/>
<reference evidence="3 4" key="1">
    <citation type="submission" date="2024-02" db="EMBL/GenBank/DDBJ databases">
        <authorList>
            <person name="Chen Y."/>
            <person name="Shah S."/>
            <person name="Dougan E. K."/>
            <person name="Thang M."/>
            <person name="Chan C."/>
        </authorList>
    </citation>
    <scope>NUCLEOTIDE SEQUENCE [LARGE SCALE GENOMIC DNA]</scope>
</reference>
<feature type="region of interest" description="Disordered" evidence="1">
    <location>
        <begin position="164"/>
        <end position="196"/>
    </location>
</feature>
<dbReference type="PANTHER" id="PTHR24114">
    <property type="entry name" value="LEUCINE RICH REPEAT FAMILY PROTEIN"/>
    <property type="match status" value="1"/>
</dbReference>
<dbReference type="SMART" id="SM00368">
    <property type="entry name" value="LRR_RI"/>
    <property type="match status" value="6"/>
</dbReference>
<dbReference type="InterPro" id="IPR052394">
    <property type="entry name" value="LRR-containing"/>
</dbReference>
<evidence type="ECO:0000259" key="2">
    <source>
        <dbReference type="PROSITE" id="PS50208"/>
    </source>
</evidence>
<feature type="region of interest" description="Disordered" evidence="1">
    <location>
        <begin position="68"/>
        <end position="103"/>
    </location>
</feature>
<keyword evidence="4" id="KW-1185">Reference proteome</keyword>
<dbReference type="Gene3D" id="3.40.50.1460">
    <property type="match status" value="1"/>
</dbReference>
<dbReference type="InterPro" id="IPR029030">
    <property type="entry name" value="Caspase-like_dom_sf"/>
</dbReference>
<dbReference type="PANTHER" id="PTHR24114:SF2">
    <property type="entry name" value="F-BOX DOMAIN-CONTAINING PROTEIN-RELATED"/>
    <property type="match status" value="1"/>
</dbReference>
<protein>
    <submittedName>
        <fullName evidence="3">LRR and PYD domains-containing protein 5 (Mater protein homolog)</fullName>
    </submittedName>
</protein>
<comment type="caution">
    <text evidence="3">The sequence shown here is derived from an EMBL/GenBank/DDBJ whole genome shotgun (WGS) entry which is preliminary data.</text>
</comment>
<accession>A0ABP0R2F6</accession>
<dbReference type="Gene3D" id="3.80.10.10">
    <property type="entry name" value="Ribonuclease Inhibitor"/>
    <property type="match status" value="1"/>
</dbReference>
<feature type="region of interest" description="Disordered" evidence="1">
    <location>
        <begin position="1306"/>
        <end position="1330"/>
    </location>
</feature>
<feature type="compositionally biased region" description="Basic and acidic residues" evidence="1">
    <location>
        <begin position="164"/>
        <end position="194"/>
    </location>
</feature>
<feature type="compositionally biased region" description="Basic and acidic residues" evidence="1">
    <location>
        <begin position="68"/>
        <end position="87"/>
    </location>
</feature>
<evidence type="ECO:0000313" key="3">
    <source>
        <dbReference type="EMBL" id="CAK9093401.1"/>
    </source>
</evidence>
<dbReference type="InterPro" id="IPR001309">
    <property type="entry name" value="Pept_C14_p20"/>
</dbReference>
<feature type="domain" description="Caspase family p20" evidence="2">
    <location>
        <begin position="1076"/>
        <end position="1225"/>
    </location>
</feature>
<dbReference type="SUPFAM" id="SSF52129">
    <property type="entry name" value="Caspase-like"/>
    <property type="match status" value="1"/>
</dbReference>